<dbReference type="InterPro" id="IPR012373">
    <property type="entry name" value="Ferrdict_sens_TM"/>
</dbReference>
<dbReference type="PANTHER" id="PTHR30273">
    <property type="entry name" value="PERIPLASMIC SIGNAL SENSOR AND SIGMA FACTOR ACTIVATOR FECR-RELATED"/>
    <property type="match status" value="1"/>
</dbReference>
<dbReference type="InterPro" id="IPR006860">
    <property type="entry name" value="FecR"/>
</dbReference>
<name>A0A3D8YG86_9BACT</name>
<protein>
    <recommendedName>
        <fullName evidence="6">FecR family protein</fullName>
    </recommendedName>
</protein>
<dbReference type="OrthoDB" id="1099916at2"/>
<dbReference type="Pfam" id="PF16344">
    <property type="entry name" value="FecR_C"/>
    <property type="match status" value="1"/>
</dbReference>
<dbReference type="AlphaFoldDB" id="A0A3D8YG86"/>
<dbReference type="Pfam" id="PF04773">
    <property type="entry name" value="FecR"/>
    <property type="match status" value="1"/>
</dbReference>
<reference evidence="4 5" key="1">
    <citation type="submission" date="2018-07" db="EMBL/GenBank/DDBJ databases">
        <title>Dyadobacter roseus sp. nov., isolated from rose rhizosphere soil.</title>
        <authorList>
            <person name="Chen L."/>
        </authorList>
    </citation>
    <scope>NUCLEOTIDE SEQUENCE [LARGE SCALE GENOMIC DNA]</scope>
    <source>
        <strain evidence="4 5">RS19</strain>
    </source>
</reference>
<dbReference type="RefSeq" id="WP_115829885.1">
    <property type="nucleotide sequence ID" value="NZ_QNUL01000003.1"/>
</dbReference>
<dbReference type="EMBL" id="QNUL01000003">
    <property type="protein sequence ID" value="REA63297.1"/>
    <property type="molecule type" value="Genomic_DNA"/>
</dbReference>
<feature type="domain" description="FecR protein" evidence="2">
    <location>
        <begin position="136"/>
        <end position="229"/>
    </location>
</feature>
<dbReference type="InterPro" id="IPR032508">
    <property type="entry name" value="FecR_C"/>
</dbReference>
<keyword evidence="5" id="KW-1185">Reference proteome</keyword>
<dbReference type="Gene3D" id="2.60.120.1440">
    <property type="match status" value="1"/>
</dbReference>
<evidence type="ECO:0008006" key="6">
    <source>
        <dbReference type="Google" id="ProtNLM"/>
    </source>
</evidence>
<dbReference type="PIRSF" id="PIRSF018266">
    <property type="entry name" value="FecR"/>
    <property type="match status" value="1"/>
</dbReference>
<dbReference type="FunFam" id="2.60.120.1440:FF:000001">
    <property type="entry name" value="Putative anti-sigma factor"/>
    <property type="match status" value="1"/>
</dbReference>
<keyword evidence="1" id="KW-0812">Transmembrane</keyword>
<sequence length="351" mass="39436">MKKVYDEYSCNDFVLDDDFRAWVLRHENAGLWEALLLSNPALRTEAERARVIVYALHTEQHPALIGDANEQWLQLDNAVKQADQEQDPAHRISSRSFLSGWQMAAASVMILCCLGAAVFFFKDTFMSAPAVSMQEVTDDGQQKTIVLKDGTKVKLNSGSTLTYPKTFASDVREVTLKGEAFFSVTKNPDAPFIIHTGDVTTKVLGTEFNVSAYPESGAVQVAVVSGKVKVNANVKPGAEKNSVCLNPSEMVTFEKKERELLVSPFDAKDQIGWKDGILYFEKSDFPSAMKKLERWYGIRIQLPADSRKLTDADWRFSGKFQDKDIAYILNVMSYPNRFSYTIENKKVNLNL</sequence>
<gene>
    <name evidence="4" type="ORF">DSL64_06705</name>
</gene>
<comment type="caution">
    <text evidence="4">The sequence shown here is derived from an EMBL/GenBank/DDBJ whole genome shotgun (WGS) entry which is preliminary data.</text>
</comment>
<evidence type="ECO:0000313" key="4">
    <source>
        <dbReference type="EMBL" id="REA63297.1"/>
    </source>
</evidence>
<accession>A0A3D8YG86</accession>
<evidence type="ECO:0000259" key="2">
    <source>
        <dbReference type="Pfam" id="PF04773"/>
    </source>
</evidence>
<feature type="domain" description="Protein FecR C-terminal" evidence="3">
    <location>
        <begin position="278"/>
        <end position="347"/>
    </location>
</feature>
<evidence type="ECO:0000313" key="5">
    <source>
        <dbReference type="Proteomes" id="UP000256373"/>
    </source>
</evidence>
<dbReference type="Proteomes" id="UP000256373">
    <property type="component" value="Unassembled WGS sequence"/>
</dbReference>
<proteinExistence type="predicted"/>
<dbReference type="PANTHER" id="PTHR30273:SF2">
    <property type="entry name" value="PROTEIN FECR"/>
    <property type="match status" value="1"/>
</dbReference>
<feature type="transmembrane region" description="Helical" evidence="1">
    <location>
        <begin position="101"/>
        <end position="121"/>
    </location>
</feature>
<evidence type="ECO:0000256" key="1">
    <source>
        <dbReference type="SAM" id="Phobius"/>
    </source>
</evidence>
<dbReference type="Gene3D" id="3.55.50.30">
    <property type="match status" value="1"/>
</dbReference>
<keyword evidence="1" id="KW-1133">Transmembrane helix</keyword>
<keyword evidence="1" id="KW-0472">Membrane</keyword>
<dbReference type="GO" id="GO:0016989">
    <property type="term" value="F:sigma factor antagonist activity"/>
    <property type="evidence" value="ECO:0007669"/>
    <property type="project" value="TreeGrafter"/>
</dbReference>
<organism evidence="4 5">
    <name type="scientific">Dyadobacter luteus</name>
    <dbReference type="NCBI Taxonomy" id="2259619"/>
    <lineage>
        <taxon>Bacteria</taxon>
        <taxon>Pseudomonadati</taxon>
        <taxon>Bacteroidota</taxon>
        <taxon>Cytophagia</taxon>
        <taxon>Cytophagales</taxon>
        <taxon>Spirosomataceae</taxon>
        <taxon>Dyadobacter</taxon>
    </lineage>
</organism>
<evidence type="ECO:0000259" key="3">
    <source>
        <dbReference type="Pfam" id="PF16344"/>
    </source>
</evidence>